<dbReference type="RefSeq" id="WP_344826800.1">
    <property type="nucleotide sequence ID" value="NZ_BAABEZ010000022.1"/>
</dbReference>
<organism evidence="2 3">
    <name type="scientific">Rurimicrobium arvi</name>
    <dbReference type="NCBI Taxonomy" id="2049916"/>
    <lineage>
        <taxon>Bacteria</taxon>
        <taxon>Pseudomonadati</taxon>
        <taxon>Bacteroidota</taxon>
        <taxon>Chitinophagia</taxon>
        <taxon>Chitinophagales</taxon>
        <taxon>Chitinophagaceae</taxon>
        <taxon>Rurimicrobium</taxon>
    </lineage>
</organism>
<dbReference type="EMBL" id="BAABEZ010000022">
    <property type="protein sequence ID" value="GAA4456527.1"/>
    <property type="molecule type" value="Genomic_DNA"/>
</dbReference>
<name>A0ABP8MUU0_9BACT</name>
<comment type="caution">
    <text evidence="2">The sequence shown here is derived from an EMBL/GenBank/DDBJ whole genome shotgun (WGS) entry which is preliminary data.</text>
</comment>
<keyword evidence="3" id="KW-1185">Reference proteome</keyword>
<dbReference type="PROSITE" id="PS51257">
    <property type="entry name" value="PROKAR_LIPOPROTEIN"/>
    <property type="match status" value="1"/>
</dbReference>
<gene>
    <name evidence="2" type="ORF">GCM10023092_21880</name>
</gene>
<dbReference type="Proteomes" id="UP001501410">
    <property type="component" value="Unassembled WGS sequence"/>
</dbReference>
<accession>A0ABP8MUU0</accession>
<evidence type="ECO:0000313" key="2">
    <source>
        <dbReference type="EMBL" id="GAA4456527.1"/>
    </source>
</evidence>
<feature type="signal peptide" evidence="1">
    <location>
        <begin position="1"/>
        <end position="22"/>
    </location>
</feature>
<evidence type="ECO:0000256" key="1">
    <source>
        <dbReference type="SAM" id="SignalP"/>
    </source>
</evidence>
<reference evidence="3" key="1">
    <citation type="journal article" date="2019" name="Int. J. Syst. Evol. Microbiol.">
        <title>The Global Catalogue of Microorganisms (GCM) 10K type strain sequencing project: providing services to taxonomists for standard genome sequencing and annotation.</title>
        <authorList>
            <consortium name="The Broad Institute Genomics Platform"/>
            <consortium name="The Broad Institute Genome Sequencing Center for Infectious Disease"/>
            <person name="Wu L."/>
            <person name="Ma J."/>
        </authorList>
    </citation>
    <scope>NUCLEOTIDE SEQUENCE [LARGE SCALE GENOMIC DNA]</scope>
    <source>
        <strain evidence="3">JCM 31921</strain>
    </source>
</reference>
<protein>
    <recommendedName>
        <fullName evidence="4">Lipoprotein</fullName>
    </recommendedName>
</protein>
<evidence type="ECO:0000313" key="3">
    <source>
        <dbReference type="Proteomes" id="UP001501410"/>
    </source>
</evidence>
<sequence length="346" mass="40052">MVRFLRNIYQYAVLLLWAPAFVSCHKVQKTPAVSFYYWKTTAHFGREERSALTRNQVSRLYLRLFDIVWNQEKGFAIPDGLLQVQEPLPDSVTLVPVVFIRNEVFRNNPDSAQATHLAAQTSQLIHKMMERFGRHFAQVQFDCDWTAGSGKAYFTFLRAFRRINPSLQLSATIRLHQVKYPAQQGVPPVDTGVLMYYNMGRISNGPSLSVYDRDAALQYLPALSRYPLPLDLALPVFSWGILVRNDQVHALLNKTDERDYADTAYFLQEAPGRYLVKQAHFRKGFYLCRGDRVKLEQISAGMLEEMAGDVHRYYPKTPARIIFYDLDAFNLSRYDTSIFQEIAHRF</sequence>
<proteinExistence type="predicted"/>
<feature type="chain" id="PRO_5045785550" description="Lipoprotein" evidence="1">
    <location>
        <begin position="23"/>
        <end position="346"/>
    </location>
</feature>
<evidence type="ECO:0008006" key="4">
    <source>
        <dbReference type="Google" id="ProtNLM"/>
    </source>
</evidence>
<keyword evidence="1" id="KW-0732">Signal</keyword>